<evidence type="ECO:0000313" key="1">
    <source>
        <dbReference type="EMBL" id="REE01087.1"/>
    </source>
</evidence>
<protein>
    <submittedName>
        <fullName evidence="1">Uncharacterized protein</fullName>
    </submittedName>
</protein>
<gene>
    <name evidence="1" type="ORF">C7460_104107</name>
</gene>
<dbReference type="EMBL" id="QREG01000004">
    <property type="protein sequence ID" value="REE01087.1"/>
    <property type="molecule type" value="Genomic_DNA"/>
</dbReference>
<dbReference type="AlphaFoldDB" id="A0A3D9L886"/>
<name>A0A3D9L886_MARFU</name>
<dbReference type="RefSeq" id="WP_115867176.1">
    <property type="nucleotide sequence ID" value="NZ_QREG01000004.1"/>
</dbReference>
<proteinExistence type="predicted"/>
<dbReference type="OrthoDB" id="9856167at2"/>
<dbReference type="Proteomes" id="UP000256779">
    <property type="component" value="Unassembled WGS sequence"/>
</dbReference>
<evidence type="ECO:0000313" key="2">
    <source>
        <dbReference type="Proteomes" id="UP000256779"/>
    </source>
</evidence>
<organism evidence="1 2">
    <name type="scientific">Marinoscillum furvescens DSM 4134</name>
    <dbReference type="NCBI Taxonomy" id="1122208"/>
    <lineage>
        <taxon>Bacteria</taxon>
        <taxon>Pseudomonadati</taxon>
        <taxon>Bacteroidota</taxon>
        <taxon>Cytophagia</taxon>
        <taxon>Cytophagales</taxon>
        <taxon>Reichenbachiellaceae</taxon>
        <taxon>Marinoscillum</taxon>
    </lineage>
</organism>
<keyword evidence="2" id="KW-1185">Reference proteome</keyword>
<sequence length="166" mass="18996">MKLLVDKSAPEYQQLISLLDKRIAYDQEANKITKEVGAKAHTIGIDCFAGGISAFQFDSKPDGYRNSGYRSRTNLYFPKKIKANKELLERIAALPKIRKTEFKAILNFDSIFACPGLEVHKRDIIITANEKWVTEAVGYDDKWEVPDFLRQLTVVEYQYLTNKQAS</sequence>
<comment type="caution">
    <text evidence="1">The sequence shown here is derived from an EMBL/GenBank/DDBJ whole genome shotgun (WGS) entry which is preliminary data.</text>
</comment>
<accession>A0A3D9L886</accession>
<reference evidence="1 2" key="1">
    <citation type="submission" date="2018-07" db="EMBL/GenBank/DDBJ databases">
        <title>Genomic Encyclopedia of Type Strains, Phase IV (KMG-IV): sequencing the most valuable type-strain genomes for metagenomic binning, comparative biology and taxonomic classification.</title>
        <authorList>
            <person name="Goeker M."/>
        </authorList>
    </citation>
    <scope>NUCLEOTIDE SEQUENCE [LARGE SCALE GENOMIC DNA]</scope>
    <source>
        <strain evidence="1 2">DSM 4134</strain>
    </source>
</reference>